<accession>A0A377HMX9</accession>
<dbReference type="Pfam" id="PF01536">
    <property type="entry name" value="SAM_decarbox"/>
    <property type="match status" value="1"/>
</dbReference>
<dbReference type="EMBL" id="UGHD01000002">
    <property type="protein sequence ID" value="STO57062.1"/>
    <property type="molecule type" value="Genomic_DNA"/>
</dbReference>
<sequence length="308" mass="35963">MFFEGSEKKVEVIVNDSISSLRSLGRDFWVEMVEKANAKIISEISNDFCDAYLLSESSLFVWDNRFLMLTCGTTTLIESIIYFIESQNERVIDFFSYQRKNEYKSNLQVTSVEQDLERLREFLPIKAYRLGYLDSHHHYLMHYDKAYKPLEADHTSELLMYHIRGEVAQYLRSENQTVEEIRKHLCLDTLFSGFELDDFTFSPYGYSVNAIKGDKYATIHITPEENSSYVSLETNLNINEEYKFICEKIVSILMPTSWDIVHFDAKKTAIKTNIQYGAHCHLDLSCGYEVIFSHHQDSQHSQLPIVNL</sequence>
<dbReference type="STRING" id="673.AL542_04055"/>
<dbReference type="KEGG" id="gho:AL542_04055"/>
<dbReference type="InterPro" id="IPR018166">
    <property type="entry name" value="S-AdoMet_deCO2ase_CS"/>
</dbReference>
<dbReference type="RefSeq" id="WP_005506159.1">
    <property type="nucleotide sequence ID" value="NZ_CABMOB010000001.1"/>
</dbReference>
<evidence type="ECO:0000313" key="1">
    <source>
        <dbReference type="EMBL" id="STO57062.1"/>
    </source>
</evidence>
<name>A0A377HMX9_GRIHO</name>
<dbReference type="Gene3D" id="3.60.90.10">
    <property type="entry name" value="S-adenosylmethionine decarboxylase"/>
    <property type="match status" value="1"/>
</dbReference>
<dbReference type="PROSITE" id="PS01336">
    <property type="entry name" value="ADOMETDC"/>
    <property type="match status" value="1"/>
</dbReference>
<gene>
    <name evidence="1" type="ORF">NCTC11645_01442</name>
</gene>
<proteinExistence type="predicted"/>
<dbReference type="GO" id="GO:0004014">
    <property type="term" value="F:adenosylmethionine decarboxylase activity"/>
    <property type="evidence" value="ECO:0007669"/>
    <property type="project" value="InterPro"/>
</dbReference>
<dbReference type="InterPro" id="IPR016067">
    <property type="entry name" value="S-AdoMet_deCO2ase_core"/>
</dbReference>
<dbReference type="InterPro" id="IPR048283">
    <property type="entry name" value="AdoMetDC-like"/>
</dbReference>
<protein>
    <submittedName>
        <fullName evidence="1">S-adenosylmethionine decarboxylase proenzyme</fullName>
    </submittedName>
</protein>
<dbReference type="PANTHER" id="PTHR11570">
    <property type="entry name" value="S-ADENOSYLMETHIONINE DECARBOXYLASE"/>
    <property type="match status" value="1"/>
</dbReference>
<dbReference type="GO" id="GO:0008295">
    <property type="term" value="P:spermidine biosynthetic process"/>
    <property type="evidence" value="ECO:0007669"/>
    <property type="project" value="InterPro"/>
</dbReference>
<dbReference type="GeneID" id="58895067"/>
<organism evidence="1 2">
    <name type="scientific">Grimontia hollisae</name>
    <name type="common">Vibrio hollisae</name>
    <dbReference type="NCBI Taxonomy" id="673"/>
    <lineage>
        <taxon>Bacteria</taxon>
        <taxon>Pseudomonadati</taxon>
        <taxon>Pseudomonadota</taxon>
        <taxon>Gammaproteobacteria</taxon>
        <taxon>Vibrionales</taxon>
        <taxon>Vibrionaceae</taxon>
        <taxon>Grimontia</taxon>
    </lineage>
</organism>
<evidence type="ECO:0000313" key="2">
    <source>
        <dbReference type="Proteomes" id="UP000254512"/>
    </source>
</evidence>
<dbReference type="PANTHER" id="PTHR11570:SF0">
    <property type="entry name" value="S-ADENOSYLMETHIONINE DECARBOXYLASE PROENZYME"/>
    <property type="match status" value="1"/>
</dbReference>
<dbReference type="Proteomes" id="UP000254512">
    <property type="component" value="Unassembled WGS sequence"/>
</dbReference>
<reference evidence="1 2" key="1">
    <citation type="submission" date="2018-06" db="EMBL/GenBank/DDBJ databases">
        <authorList>
            <consortium name="Pathogen Informatics"/>
            <person name="Doyle S."/>
        </authorList>
    </citation>
    <scope>NUCLEOTIDE SEQUENCE [LARGE SCALE GENOMIC DNA]</scope>
    <source>
        <strain evidence="1 2">NCTC11645</strain>
    </source>
</reference>
<dbReference type="SUPFAM" id="SSF56276">
    <property type="entry name" value="S-adenosylmethionine decarboxylase"/>
    <property type="match status" value="1"/>
</dbReference>
<dbReference type="AlphaFoldDB" id="A0A377HMX9"/>